<dbReference type="PANTHER" id="PTHR46481">
    <property type="entry name" value="ZINC FINGER BED DOMAIN-CONTAINING PROTEIN 4"/>
    <property type="match status" value="1"/>
</dbReference>
<evidence type="ECO:0000256" key="6">
    <source>
        <dbReference type="ARBA" id="ARBA00023125"/>
    </source>
</evidence>
<keyword evidence="4" id="KW-0862">Zinc</keyword>
<evidence type="ECO:0000256" key="10">
    <source>
        <dbReference type="SAM" id="MobiDB-lite"/>
    </source>
</evidence>
<dbReference type="PROSITE" id="PS50808">
    <property type="entry name" value="ZF_BED"/>
    <property type="match status" value="1"/>
</dbReference>
<evidence type="ECO:0000256" key="2">
    <source>
        <dbReference type="ARBA" id="ARBA00022723"/>
    </source>
</evidence>
<organism evidence="12 13">
    <name type="scientific">Loxostege sticticalis</name>
    <name type="common">Beet webworm moth</name>
    <dbReference type="NCBI Taxonomy" id="481309"/>
    <lineage>
        <taxon>Eukaryota</taxon>
        <taxon>Metazoa</taxon>
        <taxon>Ecdysozoa</taxon>
        <taxon>Arthropoda</taxon>
        <taxon>Hexapoda</taxon>
        <taxon>Insecta</taxon>
        <taxon>Pterygota</taxon>
        <taxon>Neoptera</taxon>
        <taxon>Endopterygota</taxon>
        <taxon>Lepidoptera</taxon>
        <taxon>Glossata</taxon>
        <taxon>Ditrysia</taxon>
        <taxon>Pyraloidea</taxon>
        <taxon>Crambidae</taxon>
        <taxon>Pyraustinae</taxon>
        <taxon>Loxostege</taxon>
    </lineage>
</organism>
<dbReference type="InterPro" id="IPR012337">
    <property type="entry name" value="RNaseH-like_sf"/>
</dbReference>
<dbReference type="InterPro" id="IPR003656">
    <property type="entry name" value="Znf_BED"/>
</dbReference>
<keyword evidence="5" id="KW-0805">Transcription regulation</keyword>
<dbReference type="InterPro" id="IPR036236">
    <property type="entry name" value="Znf_C2H2_sf"/>
</dbReference>
<dbReference type="SUPFAM" id="SSF140996">
    <property type="entry name" value="Hermes dimerisation domain"/>
    <property type="match status" value="1"/>
</dbReference>
<accession>A0ABR3HCX9</accession>
<name>A0ABR3HCX9_LOXSC</name>
<keyword evidence="7" id="KW-0804">Transcription</keyword>
<dbReference type="SUPFAM" id="SSF57667">
    <property type="entry name" value="beta-beta-alpha zinc fingers"/>
    <property type="match status" value="1"/>
</dbReference>
<dbReference type="PANTHER" id="PTHR46481:SF10">
    <property type="entry name" value="ZINC FINGER BED DOMAIN-CONTAINING PROTEIN 39"/>
    <property type="match status" value="1"/>
</dbReference>
<evidence type="ECO:0000256" key="5">
    <source>
        <dbReference type="ARBA" id="ARBA00023015"/>
    </source>
</evidence>
<evidence type="ECO:0000256" key="8">
    <source>
        <dbReference type="ARBA" id="ARBA00023242"/>
    </source>
</evidence>
<evidence type="ECO:0000256" key="3">
    <source>
        <dbReference type="ARBA" id="ARBA00022771"/>
    </source>
</evidence>
<dbReference type="EMBL" id="JBEUOH010000021">
    <property type="protein sequence ID" value="KAL0868261.1"/>
    <property type="molecule type" value="Genomic_DNA"/>
</dbReference>
<keyword evidence="6" id="KW-0238">DNA-binding</keyword>
<keyword evidence="3 9" id="KW-0863">Zinc-finger</keyword>
<evidence type="ECO:0000313" key="12">
    <source>
        <dbReference type="EMBL" id="KAL0868261.1"/>
    </source>
</evidence>
<dbReference type="InterPro" id="IPR008906">
    <property type="entry name" value="HATC_C_dom"/>
</dbReference>
<evidence type="ECO:0000256" key="7">
    <source>
        <dbReference type="ARBA" id="ARBA00023163"/>
    </source>
</evidence>
<evidence type="ECO:0000256" key="4">
    <source>
        <dbReference type="ARBA" id="ARBA00022833"/>
    </source>
</evidence>
<reference evidence="12 13" key="1">
    <citation type="submission" date="2024-06" db="EMBL/GenBank/DDBJ databases">
        <title>A chromosome-level genome assembly of beet webworm, Loxostege sticticalis.</title>
        <authorList>
            <person name="Zhang Y."/>
        </authorList>
    </citation>
    <scope>NUCLEOTIDE SEQUENCE [LARGE SCALE GENOMIC DNA]</scope>
    <source>
        <strain evidence="12">AQ026</strain>
        <tissue evidence="12">Whole body</tissue>
    </source>
</reference>
<sequence length="398" mass="45757">MSGRKRSNVWTYYRESEEDRSKVKCTICDKMISRGGSGRKGSSSALSNHLKLKHAMEYTNLERAVCRVSSNTPDDEAMQQEPVAAQDVQPSTSGTQPSNSKTFTITQSTLEDSFISKWKIDDPRSVPITKSIAEMIAVDNQPISVVEDKGFNRLMQLVKPKYQMPKREWMLLQHCLVLLQPFEEITKKVSSTYSCISEVIPHTKILQKFLIKEEVQRTCSYNYTIATLLDPRYKMNFFTPEKVSWVRRQFLAEYVRRSADMDSTSNSENESEPPAPLPYSGLQSQEGTHKALWTCYEELASAKQPEIEEPKSPIAIELDRYIADSLLSRIMCPYKCSVYSERLFSEAGNVYEQKRNKLLPNKADHLVFLHHNYSPVNIHIQHCKRACIYDFYICCKVP</sequence>
<feature type="region of interest" description="Disordered" evidence="10">
    <location>
        <begin position="261"/>
        <end position="283"/>
    </location>
</feature>
<evidence type="ECO:0000313" key="13">
    <source>
        <dbReference type="Proteomes" id="UP001549920"/>
    </source>
</evidence>
<dbReference type="SUPFAM" id="SSF53098">
    <property type="entry name" value="Ribonuclease H-like"/>
    <property type="match status" value="1"/>
</dbReference>
<dbReference type="Pfam" id="PF05699">
    <property type="entry name" value="Dimer_Tnp_hAT"/>
    <property type="match status" value="1"/>
</dbReference>
<comment type="caution">
    <text evidence="12">The sequence shown here is derived from an EMBL/GenBank/DDBJ whole genome shotgun (WGS) entry which is preliminary data.</text>
</comment>
<keyword evidence="8" id="KW-0539">Nucleus</keyword>
<feature type="compositionally biased region" description="Polar residues" evidence="10">
    <location>
        <begin position="88"/>
        <end position="101"/>
    </location>
</feature>
<proteinExistence type="predicted"/>
<keyword evidence="2" id="KW-0479">Metal-binding</keyword>
<dbReference type="Proteomes" id="UP001549920">
    <property type="component" value="Unassembled WGS sequence"/>
</dbReference>
<evidence type="ECO:0000259" key="11">
    <source>
        <dbReference type="PROSITE" id="PS50808"/>
    </source>
</evidence>
<protein>
    <recommendedName>
        <fullName evidence="11">BED-type domain-containing protein</fullName>
    </recommendedName>
</protein>
<evidence type="ECO:0000256" key="9">
    <source>
        <dbReference type="PROSITE-ProRule" id="PRU00027"/>
    </source>
</evidence>
<dbReference type="SMART" id="SM00614">
    <property type="entry name" value="ZnF_BED"/>
    <property type="match status" value="1"/>
</dbReference>
<gene>
    <name evidence="12" type="ORF">ABMA27_007792</name>
</gene>
<dbReference type="InterPro" id="IPR052035">
    <property type="entry name" value="ZnF_BED_domain_contain"/>
</dbReference>
<keyword evidence="13" id="KW-1185">Reference proteome</keyword>
<comment type="subcellular location">
    <subcellularLocation>
        <location evidence="1">Nucleus</location>
    </subcellularLocation>
</comment>
<evidence type="ECO:0000256" key="1">
    <source>
        <dbReference type="ARBA" id="ARBA00004123"/>
    </source>
</evidence>
<feature type="domain" description="BED-type" evidence="11">
    <location>
        <begin position="4"/>
        <end position="61"/>
    </location>
</feature>
<dbReference type="Pfam" id="PF02892">
    <property type="entry name" value="zf-BED"/>
    <property type="match status" value="1"/>
</dbReference>
<dbReference type="Gene3D" id="1.10.10.1070">
    <property type="entry name" value="Zinc finger, BED domain-containing"/>
    <property type="match status" value="1"/>
</dbReference>
<feature type="region of interest" description="Disordered" evidence="10">
    <location>
        <begin position="71"/>
        <end position="101"/>
    </location>
</feature>